<dbReference type="SMART" id="SM00387">
    <property type="entry name" value="HATPase_c"/>
    <property type="match status" value="1"/>
</dbReference>
<dbReference type="InterPro" id="IPR036890">
    <property type="entry name" value="HATPase_C_sf"/>
</dbReference>
<evidence type="ECO:0000256" key="5">
    <source>
        <dbReference type="ARBA" id="ARBA00022777"/>
    </source>
</evidence>
<comment type="caution">
    <text evidence="10">The sequence shown here is derived from an EMBL/GenBank/DDBJ whole genome shotgun (WGS) entry which is preliminary data.</text>
</comment>
<dbReference type="InterPro" id="IPR004358">
    <property type="entry name" value="Sig_transdc_His_kin-like_C"/>
</dbReference>
<dbReference type="InterPro" id="IPR003594">
    <property type="entry name" value="HATPase_dom"/>
</dbReference>
<dbReference type="EMBL" id="BAAADD010000005">
    <property type="protein sequence ID" value="GAA0571792.1"/>
    <property type="molecule type" value="Genomic_DNA"/>
</dbReference>
<name>A0ABP3PRT8_9PROT</name>
<gene>
    <name evidence="10" type="ORF">GCM10008942_20630</name>
</gene>
<evidence type="ECO:0000313" key="11">
    <source>
        <dbReference type="Proteomes" id="UP001499951"/>
    </source>
</evidence>
<dbReference type="Gene3D" id="1.10.287.130">
    <property type="match status" value="1"/>
</dbReference>
<dbReference type="SMART" id="SM00388">
    <property type="entry name" value="HisKA"/>
    <property type="match status" value="1"/>
</dbReference>
<reference evidence="11" key="1">
    <citation type="journal article" date="2019" name="Int. J. Syst. Evol. Microbiol.">
        <title>The Global Catalogue of Microorganisms (GCM) 10K type strain sequencing project: providing services to taxonomists for standard genome sequencing and annotation.</title>
        <authorList>
            <consortium name="The Broad Institute Genomics Platform"/>
            <consortium name="The Broad Institute Genome Sequencing Center for Infectious Disease"/>
            <person name="Wu L."/>
            <person name="Ma J."/>
        </authorList>
    </citation>
    <scope>NUCLEOTIDE SEQUENCE [LARGE SCALE GENOMIC DNA]</scope>
    <source>
        <strain evidence="11">JCM 15089</strain>
    </source>
</reference>
<evidence type="ECO:0000256" key="1">
    <source>
        <dbReference type="ARBA" id="ARBA00000085"/>
    </source>
</evidence>
<dbReference type="InterPro" id="IPR005467">
    <property type="entry name" value="His_kinase_dom"/>
</dbReference>
<sequence length="557" mass="61015">MAMARSGTRFRFQLIHICFAAAFAVVMIAIVIITGLSAHRQDAQSLATQRIVAGYDAEDAYLYLRGQVRLMVYWQDSFVNIVKKWDQKWVTYQFDTYEESMGNRYTALIGPNREIRFLHAPHGETTLNPEYFRHASGLNALLDKVSKSGVRQPPEMANGVIVSGGKPYFAVAAPVTPEEKADLPAANRTPFYAIFLNPVEVEKFADLSTGFSATSAFVTLDGNQSDGYQQFALTDASGKPVAWLKWKPHLPGSDFMRQVTIPLGIVLFVFVLTQLIVAGRWLALQRNAMQAQAEARAAHEQSRLKSVFLGTISHELRTPLNAIIGYADTLSCQIFGPLGSPRNGEYVRDIRSAGRALLKTVNDLIEIARIEAGDKGADEKPFDVADVARKAIHSLHERIQEKSLRVSLVRTDRAAICRGSPTSLAQAIERILSNAVRHSPNGGPITIDITARKSNIVIEIQDRGEGIPPERLEDLKRPFGHPDNHLIAVGKGLAFGIPIAKGLIELMGGTFEIESTPGAGTTVRMILPAADDAALSPPTQNVSVQESIRERAAGNSR</sequence>
<dbReference type="CDD" id="cd00082">
    <property type="entry name" value="HisKA"/>
    <property type="match status" value="1"/>
</dbReference>
<feature type="transmembrane region" description="Helical" evidence="8">
    <location>
        <begin position="12"/>
        <end position="36"/>
    </location>
</feature>
<dbReference type="Pfam" id="PF00512">
    <property type="entry name" value="HisKA"/>
    <property type="match status" value="1"/>
</dbReference>
<dbReference type="PROSITE" id="PS50109">
    <property type="entry name" value="HIS_KIN"/>
    <property type="match status" value="1"/>
</dbReference>
<evidence type="ECO:0000256" key="3">
    <source>
        <dbReference type="ARBA" id="ARBA00022553"/>
    </source>
</evidence>
<feature type="compositionally biased region" description="Polar residues" evidence="7">
    <location>
        <begin position="537"/>
        <end position="546"/>
    </location>
</feature>
<feature type="transmembrane region" description="Helical" evidence="8">
    <location>
        <begin position="261"/>
        <end position="283"/>
    </location>
</feature>
<dbReference type="InterPro" id="IPR003661">
    <property type="entry name" value="HisK_dim/P_dom"/>
</dbReference>
<evidence type="ECO:0000313" key="10">
    <source>
        <dbReference type="EMBL" id="GAA0571792.1"/>
    </source>
</evidence>
<organism evidence="10 11">
    <name type="scientific">Rhizomicrobium electricum</name>
    <dbReference type="NCBI Taxonomy" id="480070"/>
    <lineage>
        <taxon>Bacteria</taxon>
        <taxon>Pseudomonadati</taxon>
        <taxon>Pseudomonadota</taxon>
        <taxon>Alphaproteobacteria</taxon>
        <taxon>Micropepsales</taxon>
        <taxon>Micropepsaceae</taxon>
        <taxon>Rhizomicrobium</taxon>
    </lineage>
</organism>
<keyword evidence="11" id="KW-1185">Reference proteome</keyword>
<keyword evidence="4" id="KW-0808">Transferase</keyword>
<keyword evidence="8" id="KW-0472">Membrane</keyword>
<evidence type="ECO:0000259" key="9">
    <source>
        <dbReference type="PROSITE" id="PS50109"/>
    </source>
</evidence>
<dbReference type="PRINTS" id="PR00344">
    <property type="entry name" value="BCTRLSENSOR"/>
</dbReference>
<keyword evidence="5" id="KW-0418">Kinase</keyword>
<comment type="catalytic activity">
    <reaction evidence="1">
        <text>ATP + protein L-histidine = ADP + protein N-phospho-L-histidine.</text>
        <dbReference type="EC" id="2.7.13.3"/>
    </reaction>
</comment>
<proteinExistence type="predicted"/>
<protein>
    <recommendedName>
        <fullName evidence="2">histidine kinase</fullName>
        <ecNumber evidence="2">2.7.13.3</ecNumber>
    </recommendedName>
</protein>
<dbReference type="Gene3D" id="3.30.565.10">
    <property type="entry name" value="Histidine kinase-like ATPase, C-terminal domain"/>
    <property type="match status" value="1"/>
</dbReference>
<dbReference type="SUPFAM" id="SSF55874">
    <property type="entry name" value="ATPase domain of HSP90 chaperone/DNA topoisomerase II/histidine kinase"/>
    <property type="match status" value="1"/>
</dbReference>
<evidence type="ECO:0000256" key="8">
    <source>
        <dbReference type="SAM" id="Phobius"/>
    </source>
</evidence>
<dbReference type="InterPro" id="IPR036097">
    <property type="entry name" value="HisK_dim/P_sf"/>
</dbReference>
<keyword evidence="3" id="KW-0597">Phosphoprotein</keyword>
<dbReference type="PANTHER" id="PTHR43711:SF26">
    <property type="entry name" value="SENSOR HISTIDINE KINASE RCSC"/>
    <property type="match status" value="1"/>
</dbReference>
<keyword evidence="6" id="KW-0902">Two-component regulatory system</keyword>
<feature type="compositionally biased region" description="Basic and acidic residues" evidence="7">
    <location>
        <begin position="547"/>
        <end position="557"/>
    </location>
</feature>
<dbReference type="EC" id="2.7.13.3" evidence="2"/>
<dbReference type="Proteomes" id="UP001499951">
    <property type="component" value="Unassembled WGS sequence"/>
</dbReference>
<dbReference type="Pfam" id="PF02518">
    <property type="entry name" value="HATPase_c"/>
    <property type="match status" value="1"/>
</dbReference>
<feature type="domain" description="Histidine kinase" evidence="9">
    <location>
        <begin position="311"/>
        <end position="531"/>
    </location>
</feature>
<evidence type="ECO:0000256" key="6">
    <source>
        <dbReference type="ARBA" id="ARBA00023012"/>
    </source>
</evidence>
<keyword evidence="8" id="KW-1133">Transmembrane helix</keyword>
<dbReference type="SUPFAM" id="SSF47384">
    <property type="entry name" value="Homodimeric domain of signal transducing histidine kinase"/>
    <property type="match status" value="1"/>
</dbReference>
<dbReference type="InterPro" id="IPR050736">
    <property type="entry name" value="Sensor_HK_Regulatory"/>
</dbReference>
<dbReference type="PANTHER" id="PTHR43711">
    <property type="entry name" value="TWO-COMPONENT HISTIDINE KINASE"/>
    <property type="match status" value="1"/>
</dbReference>
<evidence type="ECO:0000256" key="2">
    <source>
        <dbReference type="ARBA" id="ARBA00012438"/>
    </source>
</evidence>
<evidence type="ECO:0000256" key="4">
    <source>
        <dbReference type="ARBA" id="ARBA00022679"/>
    </source>
</evidence>
<feature type="region of interest" description="Disordered" evidence="7">
    <location>
        <begin position="534"/>
        <end position="557"/>
    </location>
</feature>
<accession>A0ABP3PRT8</accession>
<evidence type="ECO:0000256" key="7">
    <source>
        <dbReference type="SAM" id="MobiDB-lite"/>
    </source>
</evidence>
<keyword evidence="8" id="KW-0812">Transmembrane</keyword>